<dbReference type="PANTHER" id="PTHR46692:SF1">
    <property type="entry name" value="NUCLEOSIDE HYDROLASE 3-RELATED"/>
    <property type="match status" value="1"/>
</dbReference>
<proteinExistence type="predicted"/>
<name>A0ABR1ZSS3_9ROSI</name>
<gene>
    <name evidence="1" type="ORF">V6N11_021416</name>
</gene>
<comment type="caution">
    <text evidence="1">The sequence shown here is derived from an EMBL/GenBank/DDBJ whole genome shotgun (WGS) entry which is preliminary data.</text>
</comment>
<dbReference type="PANTHER" id="PTHR46692">
    <property type="entry name" value="INOSINE-URIDINE PREFERRING NUCLEOSIDE HYDROLASE FAMILY PROTEIN"/>
    <property type="match status" value="1"/>
</dbReference>
<keyword evidence="2" id="KW-1185">Reference proteome</keyword>
<dbReference type="EMBL" id="JBBPBN010000631">
    <property type="protein sequence ID" value="KAK8483689.1"/>
    <property type="molecule type" value="Genomic_DNA"/>
</dbReference>
<evidence type="ECO:0000313" key="2">
    <source>
        <dbReference type="Proteomes" id="UP001396334"/>
    </source>
</evidence>
<accession>A0ABR1ZSS3</accession>
<sequence>MTPSQVVDLPQNMTPPPSPAPIHEETSEDNSSSGESSSERPPKFRSVRDLYRSTEAINDLFCLFVDSEPLNFDDAVKDERWKLAMDEEIKSIEKNNTWELSELPKVSPTGWANAATIDIIYDLLHMMGRDDIPVGLGDVFAMNQSDKVLPLVGDCKYAKAIPHGIEWRIS</sequence>
<reference evidence="1 2" key="1">
    <citation type="journal article" date="2024" name="G3 (Bethesda)">
        <title>Genome assembly of Hibiscus sabdariffa L. provides insights into metabolisms of medicinal natural products.</title>
        <authorList>
            <person name="Kim T."/>
        </authorList>
    </citation>
    <scope>NUCLEOTIDE SEQUENCE [LARGE SCALE GENOMIC DNA]</scope>
    <source>
        <strain evidence="1">TK-2024</strain>
        <tissue evidence="1">Old leaves</tissue>
    </source>
</reference>
<protein>
    <submittedName>
        <fullName evidence="1">Uncharacterized protein</fullName>
    </submittedName>
</protein>
<evidence type="ECO:0000313" key="1">
    <source>
        <dbReference type="EMBL" id="KAK8483689.1"/>
    </source>
</evidence>
<dbReference type="Proteomes" id="UP001396334">
    <property type="component" value="Unassembled WGS sequence"/>
</dbReference>
<organism evidence="1 2">
    <name type="scientific">Hibiscus sabdariffa</name>
    <name type="common">roselle</name>
    <dbReference type="NCBI Taxonomy" id="183260"/>
    <lineage>
        <taxon>Eukaryota</taxon>
        <taxon>Viridiplantae</taxon>
        <taxon>Streptophyta</taxon>
        <taxon>Embryophyta</taxon>
        <taxon>Tracheophyta</taxon>
        <taxon>Spermatophyta</taxon>
        <taxon>Magnoliopsida</taxon>
        <taxon>eudicotyledons</taxon>
        <taxon>Gunneridae</taxon>
        <taxon>Pentapetalae</taxon>
        <taxon>rosids</taxon>
        <taxon>malvids</taxon>
        <taxon>Malvales</taxon>
        <taxon>Malvaceae</taxon>
        <taxon>Malvoideae</taxon>
        <taxon>Hibiscus</taxon>
    </lineage>
</organism>